<name>A0A3P3Y038_PLABS</name>
<dbReference type="Proteomes" id="UP000290189">
    <property type="component" value="Unassembled WGS sequence"/>
</dbReference>
<accession>A0A3P3Y038</accession>
<geneLocation type="mitochondrion" evidence="2"/>
<organism evidence="2 3">
    <name type="scientific">Plasmodiophora brassicae</name>
    <name type="common">Clubroot disease agent</name>
    <dbReference type="NCBI Taxonomy" id="37360"/>
    <lineage>
        <taxon>Eukaryota</taxon>
        <taxon>Sar</taxon>
        <taxon>Rhizaria</taxon>
        <taxon>Endomyxa</taxon>
        <taxon>Phytomyxea</taxon>
        <taxon>Plasmodiophorida</taxon>
        <taxon>Plasmodiophoridae</taxon>
        <taxon>Plasmodiophora</taxon>
    </lineage>
</organism>
<evidence type="ECO:0000256" key="1">
    <source>
        <dbReference type="SAM" id="MobiDB-lite"/>
    </source>
</evidence>
<gene>
    <name evidence="2" type="ORF">PLBR_LOCUS720</name>
</gene>
<feature type="region of interest" description="Disordered" evidence="1">
    <location>
        <begin position="154"/>
        <end position="196"/>
    </location>
</feature>
<feature type="region of interest" description="Disordered" evidence="1">
    <location>
        <begin position="44"/>
        <end position="136"/>
    </location>
</feature>
<dbReference type="EMBL" id="OVEO01000001">
    <property type="protein sequence ID" value="SPQ93505.1"/>
    <property type="molecule type" value="Genomic_DNA"/>
</dbReference>
<protein>
    <submittedName>
        <fullName evidence="2">Uncharacterized protein</fullName>
    </submittedName>
</protein>
<dbReference type="AlphaFoldDB" id="A0A3P3Y038"/>
<proteinExistence type="predicted"/>
<feature type="compositionally biased region" description="Acidic residues" evidence="1">
    <location>
        <begin position="51"/>
        <end position="66"/>
    </location>
</feature>
<feature type="compositionally biased region" description="Polar residues" evidence="1">
    <location>
        <begin position="70"/>
        <end position="92"/>
    </location>
</feature>
<evidence type="ECO:0000313" key="3">
    <source>
        <dbReference type="Proteomes" id="UP000290189"/>
    </source>
</evidence>
<keyword evidence="2" id="KW-0496">Mitochondrion</keyword>
<feature type="compositionally biased region" description="Acidic residues" evidence="1">
    <location>
        <begin position="186"/>
        <end position="196"/>
    </location>
</feature>
<sequence length="213" mass="22622">MTSSSTTPSAADALDDYIKAFDGGGRASTRAELDAQWARLLSDIHRCEPVSVDDEADSTDADEDDLSSTGSQASPPDSLSTGRSSSCWSQGSDPIPKQKPAPATGRQAEQIPKPRSRADRIGASTMTPRLGPVPATIPVPVEVLDSTWRTLLTTPGNAAHVDSRPPVLPDPGLASMKPANTRDSHDGDDDDDGDDDLEYVLDRWRKRSAAIDA</sequence>
<reference evidence="2 3" key="1">
    <citation type="submission" date="2018-03" db="EMBL/GenBank/DDBJ databases">
        <authorList>
            <person name="Fogelqvist J."/>
        </authorList>
    </citation>
    <scope>NUCLEOTIDE SEQUENCE [LARGE SCALE GENOMIC DNA]</scope>
</reference>
<evidence type="ECO:0000313" key="2">
    <source>
        <dbReference type="EMBL" id="SPQ93505.1"/>
    </source>
</evidence>